<dbReference type="InterPro" id="IPR007829">
    <property type="entry name" value="TM2"/>
</dbReference>
<gene>
    <name evidence="7" type="ORF">CBF30_04345</name>
</gene>
<keyword evidence="2 5" id="KW-0812">Transmembrane</keyword>
<comment type="caution">
    <text evidence="7">The sequence shown here is derived from an EMBL/GenBank/DDBJ whole genome shotgun (WGS) entry which is preliminary data.</text>
</comment>
<evidence type="ECO:0000259" key="6">
    <source>
        <dbReference type="Pfam" id="PF05154"/>
    </source>
</evidence>
<reference evidence="7 8" key="1">
    <citation type="submission" date="2017-05" db="EMBL/GenBank/DDBJ databases">
        <title>Vagococcus spp. assemblies.</title>
        <authorList>
            <person name="Gulvik C.A."/>
        </authorList>
    </citation>
    <scope>NUCLEOTIDE SEQUENCE [LARGE SCALE GENOMIC DNA]</scope>
    <source>
        <strain evidence="7 8">DSM 24756</strain>
    </source>
</reference>
<dbReference type="RefSeq" id="WP_126823105.1">
    <property type="nucleotide sequence ID" value="NZ_JBHLWU010000001.1"/>
</dbReference>
<evidence type="ECO:0000256" key="5">
    <source>
        <dbReference type="SAM" id="Phobius"/>
    </source>
</evidence>
<feature type="transmembrane region" description="Helical" evidence="5">
    <location>
        <begin position="91"/>
        <end position="110"/>
    </location>
</feature>
<dbReference type="AlphaFoldDB" id="A0A430AK62"/>
<feature type="domain" description="TM2" evidence="6">
    <location>
        <begin position="88"/>
        <end position="137"/>
    </location>
</feature>
<dbReference type="Proteomes" id="UP000288669">
    <property type="component" value="Unassembled WGS sequence"/>
</dbReference>
<dbReference type="GO" id="GO:0016020">
    <property type="term" value="C:membrane"/>
    <property type="evidence" value="ECO:0007669"/>
    <property type="project" value="UniProtKB-SubCell"/>
</dbReference>
<proteinExistence type="predicted"/>
<dbReference type="EMBL" id="NGJZ01000001">
    <property type="protein sequence ID" value="RSU08475.1"/>
    <property type="molecule type" value="Genomic_DNA"/>
</dbReference>
<evidence type="ECO:0000256" key="2">
    <source>
        <dbReference type="ARBA" id="ARBA00022692"/>
    </source>
</evidence>
<keyword evidence="3 5" id="KW-1133">Transmembrane helix</keyword>
<evidence type="ECO:0000313" key="7">
    <source>
        <dbReference type="EMBL" id="RSU08475.1"/>
    </source>
</evidence>
<comment type="subcellular location">
    <subcellularLocation>
        <location evidence="1">Membrane</location>
        <topology evidence="1">Multi-pass membrane protein</topology>
    </subcellularLocation>
</comment>
<organism evidence="7 8">
    <name type="scientific">Vagococcus entomophilus</name>
    <dbReference type="NCBI Taxonomy" id="1160095"/>
    <lineage>
        <taxon>Bacteria</taxon>
        <taxon>Bacillati</taxon>
        <taxon>Bacillota</taxon>
        <taxon>Bacilli</taxon>
        <taxon>Lactobacillales</taxon>
        <taxon>Enterococcaceae</taxon>
        <taxon>Vagococcus</taxon>
    </lineage>
</organism>
<evidence type="ECO:0000313" key="8">
    <source>
        <dbReference type="Proteomes" id="UP000288669"/>
    </source>
</evidence>
<name>A0A430AK62_9ENTE</name>
<evidence type="ECO:0000256" key="4">
    <source>
        <dbReference type="ARBA" id="ARBA00023136"/>
    </source>
</evidence>
<protein>
    <recommendedName>
        <fullName evidence="6">TM2 domain-containing protein</fullName>
    </recommendedName>
</protein>
<evidence type="ECO:0000256" key="1">
    <source>
        <dbReference type="ARBA" id="ARBA00004141"/>
    </source>
</evidence>
<evidence type="ECO:0000256" key="3">
    <source>
        <dbReference type="ARBA" id="ARBA00022989"/>
    </source>
</evidence>
<accession>A0A430AK62</accession>
<sequence length="152" mass="16774">MAKVIKLDLEEVVISNGEAGIVRIPYEELDFKPELHDEVELYQDGDNLIVTKCKKNSDSIEDKIHINIVNENSQQQSNNNYVQAGKVVNKTVYIILAVFLGGLGAHKFYAGKTGSGIMYLIFCWTWIPSVLAIISAISAAFKKSDGNGNIIV</sequence>
<feature type="transmembrane region" description="Helical" evidence="5">
    <location>
        <begin position="116"/>
        <end position="141"/>
    </location>
</feature>
<dbReference type="Pfam" id="PF05154">
    <property type="entry name" value="TM2"/>
    <property type="match status" value="1"/>
</dbReference>
<keyword evidence="4 5" id="KW-0472">Membrane</keyword>
<dbReference type="OrthoDB" id="9816361at2"/>
<keyword evidence="8" id="KW-1185">Reference proteome</keyword>